<evidence type="ECO:0000313" key="7">
    <source>
        <dbReference type="EMBL" id="KAK7695777.1"/>
    </source>
</evidence>
<dbReference type="Proteomes" id="UP001385951">
    <property type="component" value="Unassembled WGS sequence"/>
</dbReference>
<dbReference type="InterPro" id="IPR016024">
    <property type="entry name" value="ARM-type_fold"/>
</dbReference>
<proteinExistence type="inferred from homology"/>
<keyword evidence="4" id="KW-0539">Nucleus</keyword>
<dbReference type="PANTHER" id="PTHR34105:SF1">
    <property type="entry name" value="PROLINE-, GLUTAMIC ACID- AND LEUCINE-RICH PROTEIN 1"/>
    <property type="match status" value="1"/>
</dbReference>
<reference evidence="7 8" key="1">
    <citation type="submission" date="2022-09" db="EMBL/GenBank/DDBJ databases">
        <authorList>
            <person name="Palmer J.M."/>
        </authorList>
    </citation>
    <scope>NUCLEOTIDE SEQUENCE [LARGE SCALE GENOMIC DNA]</scope>
    <source>
        <strain evidence="7 8">DSM 7382</strain>
    </source>
</reference>
<dbReference type="PANTHER" id="PTHR34105">
    <property type="entry name" value="PROLINE-, GLUTAMIC ACID- AND LEUCINE-RICH PROTEIN 1"/>
    <property type="match status" value="1"/>
</dbReference>
<name>A0AAW0GUJ7_9APHY</name>
<evidence type="ECO:0000256" key="4">
    <source>
        <dbReference type="ARBA" id="ARBA00023242"/>
    </source>
</evidence>
<keyword evidence="8" id="KW-1185">Reference proteome</keyword>
<organism evidence="7 8">
    <name type="scientific">Cerrena zonata</name>
    <dbReference type="NCBI Taxonomy" id="2478898"/>
    <lineage>
        <taxon>Eukaryota</taxon>
        <taxon>Fungi</taxon>
        <taxon>Dikarya</taxon>
        <taxon>Basidiomycota</taxon>
        <taxon>Agaricomycotina</taxon>
        <taxon>Agaricomycetes</taxon>
        <taxon>Polyporales</taxon>
        <taxon>Cerrenaceae</taxon>
        <taxon>Cerrena</taxon>
    </lineage>
</organism>
<feature type="compositionally biased region" description="Low complexity" evidence="5">
    <location>
        <begin position="721"/>
        <end position="732"/>
    </location>
</feature>
<comment type="subcellular location">
    <subcellularLocation>
        <location evidence="1">Nucleus</location>
    </subcellularLocation>
</comment>
<comment type="caution">
    <text evidence="7">The sequence shown here is derived from an EMBL/GenBank/DDBJ whole genome shotgun (WGS) entry which is preliminary data.</text>
</comment>
<dbReference type="InterPro" id="IPR012583">
    <property type="entry name" value="RIX1_N"/>
</dbReference>
<feature type="compositionally biased region" description="Acidic residues" evidence="5">
    <location>
        <begin position="745"/>
        <end position="766"/>
    </location>
</feature>
<dbReference type="GO" id="GO:0006364">
    <property type="term" value="P:rRNA processing"/>
    <property type="evidence" value="ECO:0007669"/>
    <property type="project" value="TreeGrafter"/>
</dbReference>
<evidence type="ECO:0000313" key="8">
    <source>
        <dbReference type="Proteomes" id="UP001385951"/>
    </source>
</evidence>
<evidence type="ECO:0000256" key="5">
    <source>
        <dbReference type="SAM" id="MobiDB-lite"/>
    </source>
</evidence>
<comment type="similarity">
    <text evidence="2">Belongs to the RIX1/PELP1 family.</text>
</comment>
<dbReference type="Pfam" id="PF08167">
    <property type="entry name" value="RIX1"/>
    <property type="match status" value="1"/>
</dbReference>
<accession>A0AAW0GUJ7</accession>
<protein>
    <recommendedName>
        <fullName evidence="3">Pre-rRNA-processing protein RIX1</fullName>
    </recommendedName>
</protein>
<feature type="domain" description="Pre-rRNA-processing protein RIX1 N-terminal" evidence="6">
    <location>
        <begin position="9"/>
        <end position="191"/>
    </location>
</feature>
<dbReference type="GO" id="GO:0005634">
    <property type="term" value="C:nucleus"/>
    <property type="evidence" value="ECO:0007669"/>
    <property type="project" value="UniProtKB-SubCell"/>
</dbReference>
<dbReference type="AlphaFoldDB" id="A0AAW0GUJ7"/>
<evidence type="ECO:0000256" key="1">
    <source>
        <dbReference type="ARBA" id="ARBA00004123"/>
    </source>
</evidence>
<evidence type="ECO:0000256" key="2">
    <source>
        <dbReference type="ARBA" id="ARBA00010511"/>
    </source>
</evidence>
<sequence length="766" mass="82854">MEGWHPLKALLQIQLASDAQAVLHLPYILATLRADDLLPSEHTQKWTTRLNSLILSKDGSARWSGLSIALKSATLSQNMMLECAQTWVGAALPLLSKNEPFPTLKAAIRLLRRIFTGATEVPEFQRQVSTPNIPKFSQALITLGEKTQSDELRILCLDTLSQLIPLYPTLHRALQNALTKLTLKFLNGSAPKPMSSEILSSASKLYSLLHYTGGKVGAAAQWKKSMDDTIAFAWGSLVNTRTTFPASGTSEVGALHNGPQDDPVLNIPLHLDRLRAAVKVLCDLLQASNPRPVVLPIGSLVRLCVALIRCTADEKIAGHVDPLVHSLEVSIIPRIHALGCDLVNTLSICSKQHLTPHMSQLLFYVVLQLEKKYPPDQHLPFIQASIALVQNCAPPHDPLIHSRLTRALLPSITNLLAPQAEVSRESEHNTNNGTRSKKGKKRARGYEGDEVFNVNRLVICPTNEDGEVVLATLELLKVILRNGVVAPAVQSIATRVVLAIHMALPQMPPAHLSPDATLHGTVTESVSRICSELVSGTASTMSKSLGLVIGTSMQNSTLSNVTRELELLVHPRAPPLVRSLPHVEMLSLYRVEESQEEQETRLAVQIGIPGELMTAAPEDITMQSISTSNSSRTHNVFPTHMPSNSVPAALIQNPAPMTISVAPTQVPQIVEPVVDRPAPINVPVVPSTNTTTATLVKPGTPSLPQVKSMVPPPSSDLLPRSTNTSSMNSISTPQVVAAGSSTMAVDDEDEDEPMPTIDMDSDSEAE</sequence>
<feature type="region of interest" description="Disordered" evidence="5">
    <location>
        <begin position="696"/>
        <end position="766"/>
    </location>
</feature>
<gene>
    <name evidence="7" type="ORF">QCA50_000414</name>
</gene>
<dbReference type="EMBL" id="JASBNA010000001">
    <property type="protein sequence ID" value="KAK7695777.1"/>
    <property type="molecule type" value="Genomic_DNA"/>
</dbReference>
<evidence type="ECO:0000259" key="6">
    <source>
        <dbReference type="Pfam" id="PF08167"/>
    </source>
</evidence>
<evidence type="ECO:0000256" key="3">
    <source>
        <dbReference type="ARBA" id="ARBA00021502"/>
    </source>
</evidence>
<dbReference type="SUPFAM" id="SSF48371">
    <property type="entry name" value="ARM repeat"/>
    <property type="match status" value="1"/>
</dbReference>
<feature type="region of interest" description="Disordered" evidence="5">
    <location>
        <begin position="420"/>
        <end position="445"/>
    </location>
</feature>